<keyword evidence="1" id="KW-0863">Zinc-finger</keyword>
<proteinExistence type="predicted"/>
<accession>A0AAV7Y0L3</accession>
<dbReference type="Proteomes" id="UP001075354">
    <property type="component" value="Chromosome 3"/>
</dbReference>
<dbReference type="PANTHER" id="PTHR15725:SF14">
    <property type="entry name" value="ZINC FINGER CCCH DOMAIN-CONTAINING PROTEIN 11A"/>
    <property type="match status" value="1"/>
</dbReference>
<dbReference type="GO" id="GO:0008270">
    <property type="term" value="F:zinc ion binding"/>
    <property type="evidence" value="ECO:0007669"/>
    <property type="project" value="UniProtKB-KW"/>
</dbReference>
<protein>
    <recommendedName>
        <fullName evidence="3">C3H1-type domain-containing protein</fullName>
    </recommendedName>
</protein>
<dbReference type="Pfam" id="PF15663">
    <property type="entry name" value="zf-CCCH_3"/>
    <property type="match status" value="1"/>
</dbReference>
<evidence type="ECO:0000313" key="5">
    <source>
        <dbReference type="Proteomes" id="UP001075354"/>
    </source>
</evidence>
<evidence type="ECO:0000259" key="3">
    <source>
        <dbReference type="PROSITE" id="PS50103"/>
    </source>
</evidence>
<sequence length="405" mass="44574">MDQNSKNIDCYFYFYSECVRGDYCKFRHEPIALGVEVVCSKWKAGNCTEPHCGLRHMELKKKRKEIPCYWEKQPGGCRKAHCAFKHQNRGSAASGDAPGSPESSKKDSDSASQDWKNSKTGGASSLESTLETSAPETSRRLSQVGTESYSSSPAAVEPIVVNFEEESDSESAPSWTPTKVPKEKDSLHVKTLEEIRLEKIQAESAAYWEGIAGGPMAWEAANPAVNPPAGSCGTLPGPRKLCSSSSTINNKKSNLQVKSITKDLDFRVLTLDEIRRNRAKRSDPDNDSFKEQTHHSANFRTLTNGFGNGKSRSHLELADLRAKISSSKCTEGSELSYHTETLSSKRLRQETSPQSGPSKKQRIKVRRISDLTGEVAGNNIPEVGLYGDGDVDGHIIGDIDRLLME</sequence>
<feature type="zinc finger region" description="C3H1-type" evidence="1">
    <location>
        <begin position="4"/>
        <end position="31"/>
    </location>
</feature>
<evidence type="ECO:0000256" key="2">
    <source>
        <dbReference type="SAM" id="MobiDB-lite"/>
    </source>
</evidence>
<feature type="compositionally biased region" description="Polar residues" evidence="2">
    <location>
        <begin position="336"/>
        <end position="358"/>
    </location>
</feature>
<dbReference type="PROSITE" id="PS50103">
    <property type="entry name" value="ZF_C3H1"/>
    <property type="match status" value="1"/>
</dbReference>
<name>A0AAV7Y0L3_9NEOP</name>
<evidence type="ECO:0000256" key="1">
    <source>
        <dbReference type="PROSITE-ProRule" id="PRU00723"/>
    </source>
</evidence>
<feature type="compositionally biased region" description="Polar residues" evidence="2">
    <location>
        <begin position="118"/>
        <end position="153"/>
    </location>
</feature>
<feature type="compositionally biased region" description="Basic and acidic residues" evidence="2">
    <location>
        <begin position="278"/>
        <end position="294"/>
    </location>
</feature>
<feature type="region of interest" description="Disordered" evidence="2">
    <location>
        <begin position="278"/>
        <end position="305"/>
    </location>
</feature>
<keyword evidence="5" id="KW-1185">Reference proteome</keyword>
<dbReference type="SMART" id="SM00356">
    <property type="entry name" value="ZnF_C3H1"/>
    <property type="match status" value="3"/>
</dbReference>
<feature type="region of interest" description="Disordered" evidence="2">
    <location>
        <begin position="335"/>
        <end position="362"/>
    </location>
</feature>
<organism evidence="4 5">
    <name type="scientific">Megalurothrips usitatus</name>
    <name type="common">bean blossom thrips</name>
    <dbReference type="NCBI Taxonomy" id="439358"/>
    <lineage>
        <taxon>Eukaryota</taxon>
        <taxon>Metazoa</taxon>
        <taxon>Ecdysozoa</taxon>
        <taxon>Arthropoda</taxon>
        <taxon>Hexapoda</taxon>
        <taxon>Insecta</taxon>
        <taxon>Pterygota</taxon>
        <taxon>Neoptera</taxon>
        <taxon>Paraneoptera</taxon>
        <taxon>Thysanoptera</taxon>
        <taxon>Terebrantia</taxon>
        <taxon>Thripoidea</taxon>
        <taxon>Thripidae</taxon>
        <taxon>Megalurothrips</taxon>
    </lineage>
</organism>
<dbReference type="AlphaFoldDB" id="A0AAV7Y0L3"/>
<dbReference type="EMBL" id="JAPTSV010000003">
    <property type="protein sequence ID" value="KAJ1529614.1"/>
    <property type="molecule type" value="Genomic_DNA"/>
</dbReference>
<dbReference type="Gene3D" id="4.10.1000.10">
    <property type="entry name" value="Zinc finger, CCCH-type"/>
    <property type="match status" value="1"/>
</dbReference>
<feature type="domain" description="C3H1-type" evidence="3">
    <location>
        <begin position="4"/>
        <end position="31"/>
    </location>
</feature>
<evidence type="ECO:0000313" key="4">
    <source>
        <dbReference type="EMBL" id="KAJ1529614.1"/>
    </source>
</evidence>
<gene>
    <name evidence="4" type="ORF">ONE63_006381</name>
</gene>
<comment type="caution">
    <text evidence="4">The sequence shown here is derived from an EMBL/GenBank/DDBJ whole genome shotgun (WGS) entry which is preliminary data.</text>
</comment>
<dbReference type="InterPro" id="IPR041686">
    <property type="entry name" value="Znf-CCCH_3"/>
</dbReference>
<feature type="compositionally biased region" description="Polar residues" evidence="2">
    <location>
        <begin position="295"/>
        <end position="305"/>
    </location>
</feature>
<keyword evidence="1" id="KW-0862">Zinc</keyword>
<feature type="region of interest" description="Disordered" evidence="2">
    <location>
        <begin position="88"/>
        <end position="153"/>
    </location>
</feature>
<keyword evidence="1" id="KW-0479">Metal-binding</keyword>
<reference evidence="4" key="1">
    <citation type="submission" date="2022-12" db="EMBL/GenBank/DDBJ databases">
        <title>Chromosome-level genome assembly of the bean flower thrips Megalurothrips usitatus.</title>
        <authorList>
            <person name="Ma L."/>
            <person name="Liu Q."/>
            <person name="Li H."/>
            <person name="Cai W."/>
        </authorList>
    </citation>
    <scope>NUCLEOTIDE SEQUENCE</scope>
    <source>
        <strain evidence="4">Cailab_2022a</strain>
    </source>
</reference>
<dbReference type="PANTHER" id="PTHR15725">
    <property type="entry name" value="ZN-FINGER, C-X8-C-X5-C-X3-H TYPE-CONTAINING"/>
    <property type="match status" value="1"/>
</dbReference>
<dbReference type="InterPro" id="IPR000571">
    <property type="entry name" value="Znf_CCCH"/>
</dbReference>